<protein>
    <submittedName>
        <fullName evidence="1">Uncharacterized protein</fullName>
    </submittedName>
</protein>
<keyword evidence="2" id="KW-1185">Reference proteome</keyword>
<gene>
    <name evidence="1" type="ORF">pipiens_016187</name>
</gene>
<evidence type="ECO:0000313" key="1">
    <source>
        <dbReference type="EMBL" id="KAL1377550.1"/>
    </source>
</evidence>
<dbReference type="Proteomes" id="UP001562425">
    <property type="component" value="Unassembled WGS sequence"/>
</dbReference>
<accession>A0ABD1CMQ3</accession>
<dbReference type="EMBL" id="JBEHCU010010896">
    <property type="protein sequence ID" value="KAL1377550.1"/>
    <property type="molecule type" value="Genomic_DNA"/>
</dbReference>
<name>A0ABD1CMQ3_CULPP</name>
<feature type="non-terminal residue" evidence="1">
    <location>
        <position position="1"/>
    </location>
</feature>
<sequence length="12" mass="1235">NLVAVAVTVPPR</sequence>
<organism evidence="1 2">
    <name type="scientific">Culex pipiens pipiens</name>
    <name type="common">Northern house mosquito</name>
    <dbReference type="NCBI Taxonomy" id="38569"/>
    <lineage>
        <taxon>Eukaryota</taxon>
        <taxon>Metazoa</taxon>
        <taxon>Ecdysozoa</taxon>
        <taxon>Arthropoda</taxon>
        <taxon>Hexapoda</taxon>
        <taxon>Insecta</taxon>
        <taxon>Pterygota</taxon>
        <taxon>Neoptera</taxon>
        <taxon>Endopterygota</taxon>
        <taxon>Diptera</taxon>
        <taxon>Nematocera</taxon>
        <taxon>Culicoidea</taxon>
        <taxon>Culicidae</taxon>
        <taxon>Culicinae</taxon>
        <taxon>Culicini</taxon>
        <taxon>Culex</taxon>
        <taxon>Culex</taxon>
    </lineage>
</organism>
<proteinExistence type="predicted"/>
<evidence type="ECO:0000313" key="2">
    <source>
        <dbReference type="Proteomes" id="UP001562425"/>
    </source>
</evidence>
<reference evidence="1 2" key="1">
    <citation type="submission" date="2024-05" db="EMBL/GenBank/DDBJ databases">
        <title>Culex pipiens pipiens assembly and annotation.</title>
        <authorList>
            <person name="Alout H."/>
            <person name="Durand T."/>
        </authorList>
    </citation>
    <scope>NUCLEOTIDE SEQUENCE [LARGE SCALE GENOMIC DNA]</scope>
    <source>
        <strain evidence="1">HA-2024</strain>
        <tissue evidence="1">Whole body</tissue>
    </source>
</reference>
<comment type="caution">
    <text evidence="1">The sequence shown here is derived from an EMBL/GenBank/DDBJ whole genome shotgun (WGS) entry which is preliminary data.</text>
</comment>